<comment type="caution">
    <text evidence="1">The sequence shown here is derived from an EMBL/GenBank/DDBJ whole genome shotgun (WGS) entry which is preliminary data.</text>
</comment>
<dbReference type="RefSeq" id="WP_101639852.1">
    <property type="nucleotide sequence ID" value="NZ_PGUY01000002.1"/>
</dbReference>
<dbReference type="OrthoDB" id="2720594at2"/>
<protein>
    <submittedName>
        <fullName evidence="1">Uncharacterized protein</fullName>
    </submittedName>
</protein>
<gene>
    <name evidence="1" type="ORF">CUU66_01205</name>
</gene>
<sequence>MYRKRKPAILFFVFALAVLFLILVVRIFFSPAHSAKSAVHDFYEYEAQGDYSKSWSLLHPLMKAKWPKGAYMQDRVHVFIGHFGAETFTYDIDGGDKIKKWIMAKGVPPIKVVYQFQVTQQYHGKYGSFKFIQDVYAVKNKGKWEILWDYNQ</sequence>
<dbReference type="SUPFAM" id="SSF54427">
    <property type="entry name" value="NTF2-like"/>
    <property type="match status" value="1"/>
</dbReference>
<keyword evidence="2" id="KW-1185">Reference proteome</keyword>
<reference evidence="1 2" key="1">
    <citation type="submission" date="2017-11" db="EMBL/GenBank/DDBJ databases">
        <title>Comparitive Functional Genomics of Dry Heat Resistant strains isolated from the Viking Spacecraft.</title>
        <authorList>
            <person name="Seuylemezian A."/>
            <person name="Cooper K."/>
            <person name="Vaishampayan P."/>
        </authorList>
    </citation>
    <scope>NUCLEOTIDE SEQUENCE [LARGE SCALE GENOMIC DNA]</scope>
    <source>
        <strain evidence="1 2">V1-29</strain>
    </source>
</reference>
<name>A0A2N5MBS2_9BACI</name>
<dbReference type="InterPro" id="IPR032710">
    <property type="entry name" value="NTF2-like_dom_sf"/>
</dbReference>
<accession>A0A2N5MBS2</accession>
<evidence type="ECO:0000313" key="2">
    <source>
        <dbReference type="Proteomes" id="UP000234748"/>
    </source>
</evidence>
<organism evidence="1 2">
    <name type="scientific">Peribacillus deserti</name>
    <dbReference type="NCBI Taxonomy" id="673318"/>
    <lineage>
        <taxon>Bacteria</taxon>
        <taxon>Bacillati</taxon>
        <taxon>Bacillota</taxon>
        <taxon>Bacilli</taxon>
        <taxon>Bacillales</taxon>
        <taxon>Bacillaceae</taxon>
        <taxon>Peribacillus</taxon>
    </lineage>
</organism>
<dbReference type="AlphaFoldDB" id="A0A2N5MBS2"/>
<evidence type="ECO:0000313" key="1">
    <source>
        <dbReference type="EMBL" id="PLT31804.1"/>
    </source>
</evidence>
<dbReference type="Proteomes" id="UP000234748">
    <property type="component" value="Unassembled WGS sequence"/>
</dbReference>
<dbReference type="EMBL" id="PGUY01000002">
    <property type="protein sequence ID" value="PLT31804.1"/>
    <property type="molecule type" value="Genomic_DNA"/>
</dbReference>
<proteinExistence type="predicted"/>